<keyword evidence="13" id="KW-0472">Membrane</keyword>
<evidence type="ECO:0000256" key="8">
    <source>
        <dbReference type="ARBA" id="ARBA00022771"/>
    </source>
</evidence>
<evidence type="ECO:0000256" key="4">
    <source>
        <dbReference type="ARBA" id="ARBA00022640"/>
    </source>
</evidence>
<dbReference type="OrthoDB" id="3257538at2759"/>
<reference evidence="21" key="1">
    <citation type="journal article" date="2020" name="bioRxiv">
        <title>Comparative genomics of Chlamydomonas.</title>
        <authorList>
            <person name="Craig R.J."/>
            <person name="Hasan A.R."/>
            <person name="Ness R.W."/>
            <person name="Keightley P.D."/>
        </authorList>
    </citation>
    <scope>NUCLEOTIDE SEQUENCE</scope>
    <source>
        <strain evidence="21">CCAP 11/70</strain>
    </source>
</reference>
<dbReference type="InterPro" id="IPR002893">
    <property type="entry name" value="Znf_MYND"/>
</dbReference>
<keyword evidence="11" id="KW-0809">Transit peptide</keyword>
<evidence type="ECO:0000256" key="16">
    <source>
        <dbReference type="ARBA" id="ARBA00048889"/>
    </source>
</evidence>
<evidence type="ECO:0000256" key="5">
    <source>
        <dbReference type="ARBA" id="ARBA00022679"/>
    </source>
</evidence>
<dbReference type="PROSITE" id="PS50865">
    <property type="entry name" value="ZF_MYND_2"/>
    <property type="match status" value="1"/>
</dbReference>
<keyword evidence="10" id="KW-0862">Zinc</keyword>
<dbReference type="GO" id="GO:0010276">
    <property type="term" value="F:phytol kinase activity"/>
    <property type="evidence" value="ECO:0007669"/>
    <property type="project" value="UniProtKB-EC"/>
</dbReference>
<feature type="signal peptide" evidence="19">
    <location>
        <begin position="1"/>
        <end position="18"/>
    </location>
</feature>
<dbReference type="GO" id="GO:0009507">
    <property type="term" value="C:chloroplast"/>
    <property type="evidence" value="ECO:0007669"/>
    <property type="project" value="UniProtKB-SubCell"/>
</dbReference>
<dbReference type="GO" id="GO:0008270">
    <property type="term" value="F:zinc ion binding"/>
    <property type="evidence" value="ECO:0007669"/>
    <property type="project" value="UniProtKB-KW"/>
</dbReference>
<evidence type="ECO:0000313" key="22">
    <source>
        <dbReference type="Proteomes" id="UP000612055"/>
    </source>
</evidence>
<dbReference type="EC" id="2.7.1.182" evidence="15"/>
<keyword evidence="6" id="KW-0812">Transmembrane</keyword>
<keyword evidence="8 17" id="KW-0863">Zinc-finger</keyword>
<dbReference type="SUPFAM" id="SSF144232">
    <property type="entry name" value="HIT/MYND zinc finger-like"/>
    <property type="match status" value="1"/>
</dbReference>
<evidence type="ECO:0000256" key="19">
    <source>
        <dbReference type="SAM" id="SignalP"/>
    </source>
</evidence>
<accession>A0A836BWJ9</accession>
<evidence type="ECO:0000256" key="10">
    <source>
        <dbReference type="ARBA" id="ARBA00022833"/>
    </source>
</evidence>
<keyword evidence="22" id="KW-1185">Reference proteome</keyword>
<evidence type="ECO:0000256" key="3">
    <source>
        <dbReference type="ARBA" id="ARBA00022528"/>
    </source>
</evidence>
<evidence type="ECO:0000256" key="15">
    <source>
        <dbReference type="ARBA" id="ARBA00039024"/>
    </source>
</evidence>
<evidence type="ECO:0000256" key="17">
    <source>
        <dbReference type="PROSITE-ProRule" id="PRU00134"/>
    </source>
</evidence>
<feature type="region of interest" description="Disordered" evidence="18">
    <location>
        <begin position="71"/>
        <end position="101"/>
    </location>
</feature>
<dbReference type="PANTHER" id="PTHR32523">
    <property type="entry name" value="PHYTOL KINASE 1, CHLOROPLASTIC"/>
    <property type="match status" value="1"/>
</dbReference>
<comment type="pathway">
    <text evidence="14">Cofactor biosynthesis; tocopherol biosynthesis.</text>
</comment>
<keyword evidence="3" id="KW-0150">Chloroplast</keyword>
<proteinExistence type="inferred from homology"/>
<evidence type="ECO:0000313" key="21">
    <source>
        <dbReference type="EMBL" id="KAG2491575.1"/>
    </source>
</evidence>
<dbReference type="Gene3D" id="6.10.140.2220">
    <property type="match status" value="1"/>
</dbReference>
<dbReference type="Proteomes" id="UP000612055">
    <property type="component" value="Unassembled WGS sequence"/>
</dbReference>
<evidence type="ECO:0000259" key="20">
    <source>
        <dbReference type="PROSITE" id="PS50865"/>
    </source>
</evidence>
<keyword evidence="4" id="KW-0934">Plastid</keyword>
<keyword evidence="19" id="KW-0732">Signal</keyword>
<evidence type="ECO:0000256" key="7">
    <source>
        <dbReference type="ARBA" id="ARBA00022723"/>
    </source>
</evidence>
<gene>
    <name evidence="21" type="ORF">HYH03_010143</name>
</gene>
<keyword evidence="12" id="KW-1133">Transmembrane helix</keyword>
<comment type="caution">
    <text evidence="21">The sequence shown here is derived from an EMBL/GenBank/DDBJ whole genome shotgun (WGS) entry which is preliminary data.</text>
</comment>
<evidence type="ECO:0000256" key="12">
    <source>
        <dbReference type="ARBA" id="ARBA00022989"/>
    </source>
</evidence>
<feature type="chain" id="PRO_5032715335" description="phytol kinase" evidence="19">
    <location>
        <begin position="19"/>
        <end position="895"/>
    </location>
</feature>
<dbReference type="AlphaFoldDB" id="A0A836BWJ9"/>
<evidence type="ECO:0000256" key="14">
    <source>
        <dbReference type="ARBA" id="ARBA00024015"/>
    </source>
</evidence>
<keyword evidence="5" id="KW-0808">Transferase</keyword>
<evidence type="ECO:0000256" key="11">
    <source>
        <dbReference type="ARBA" id="ARBA00022946"/>
    </source>
</evidence>
<protein>
    <recommendedName>
        <fullName evidence="15">phytol kinase</fullName>
        <ecNumber evidence="15">2.7.1.182</ecNumber>
    </recommendedName>
</protein>
<comment type="subcellular location">
    <subcellularLocation>
        <location evidence="1">Plastid</location>
        <location evidence="1">Chloroplast membrane</location>
        <topology evidence="1">Multi-pass membrane protein</topology>
    </subcellularLocation>
</comment>
<dbReference type="InterPro" id="IPR039606">
    <property type="entry name" value="Phytol/farnesol_kinase"/>
</dbReference>
<evidence type="ECO:0000256" key="9">
    <source>
        <dbReference type="ARBA" id="ARBA00022777"/>
    </source>
</evidence>
<sequence>MDGALAKTLHLLPCLATAALTPAAPTAHVEAMAAFISKLLRMDTLQASARQMAGAAAALLPAAAGAGPVGSAESAAGAGPAPPGLAAAGAGPAEPAESTAGSGTAAAAGVAPAPAAPSMLVRERSCMLAGGILWLLQGLTQVAFRASGRAMAASGGPAAKAVAALTASLKQAMARSGVLEHAARVLLLTPLPPNTPGRCYLLRKLQGKAATALYCICISIRNLTFGPAPADGILASDLLGRCARHAALALTVSSFGDFTQLSGYGLPNHLLLCRLHTDRAPGQVPTPYGLLDPCVAQACMAAVDVDHEAAGPDPHRCTTRRGALALLLRWGRQAVASLAAVDGGLVQAEPEGQVVVRYTYGSTEWTSTYDSLLPAQAAARTMVQALETLLVRRLAELGLGARLCDAQPIWELAMRVTRHVGSIEGGVRSLFAGLLSRMTAAAAHPVIKCWGKLAPMPPLEPLPPCMLAAYEGGFIPGLELLLRRAGRDPEGPEAQVANYLMDFDRVPALMSLAAFAPLDQAVALTATIAKIVRRGYFPGGGQRDEVLSTVTASANTCLTLGPKLLVLVTGRPAAGCPRLALTVLTAQVLTALSWGARYVAPSATAAVPDLTSRVCLAAAPGLMSWVRALVEQCGDGAGADGSSDFAAGGGSEGAATAGSSRGTLGGSTAGVAGGSSDATTAGLRAFLLRDVAVVPLLGAALGLLLKLGRRSAPRHIEPVLGPLAEAACAVAAAWPDDVWRAGGPTTGGSGAPGVTPWPSKGLRLLAWRLAEAGGGGGKGGGGGGLVQRVGALATALETGDGGVFVGNSGPCSSGKAAEAAGLFAATLAEAQAVLHGLCANHACVNLSGDSEGELQLQQCGRCGRVSYCCRECQVAHWRAGHKEACGGGGAGSSGG</sequence>
<dbReference type="Pfam" id="PF01753">
    <property type="entry name" value="zf-MYND"/>
    <property type="match status" value="1"/>
</dbReference>
<feature type="domain" description="MYND-type" evidence="20">
    <location>
        <begin position="840"/>
        <end position="885"/>
    </location>
</feature>
<comment type="similarity">
    <text evidence="2">Belongs to the polyprenol kinase family.</text>
</comment>
<evidence type="ECO:0000256" key="13">
    <source>
        <dbReference type="ARBA" id="ARBA00023136"/>
    </source>
</evidence>
<keyword evidence="9" id="KW-0418">Kinase</keyword>
<keyword evidence="7" id="KW-0479">Metal-binding</keyword>
<evidence type="ECO:0000256" key="2">
    <source>
        <dbReference type="ARBA" id="ARBA00010794"/>
    </source>
</evidence>
<dbReference type="EMBL" id="JAEHOE010000052">
    <property type="protein sequence ID" value="KAG2491575.1"/>
    <property type="molecule type" value="Genomic_DNA"/>
</dbReference>
<dbReference type="GO" id="GO:0016020">
    <property type="term" value="C:membrane"/>
    <property type="evidence" value="ECO:0007669"/>
    <property type="project" value="UniProtKB-SubCell"/>
</dbReference>
<evidence type="ECO:0000256" key="6">
    <source>
        <dbReference type="ARBA" id="ARBA00022692"/>
    </source>
</evidence>
<organism evidence="21 22">
    <name type="scientific">Edaphochlamys debaryana</name>
    <dbReference type="NCBI Taxonomy" id="47281"/>
    <lineage>
        <taxon>Eukaryota</taxon>
        <taxon>Viridiplantae</taxon>
        <taxon>Chlorophyta</taxon>
        <taxon>core chlorophytes</taxon>
        <taxon>Chlorophyceae</taxon>
        <taxon>CS clade</taxon>
        <taxon>Chlamydomonadales</taxon>
        <taxon>Chlamydomonadales incertae sedis</taxon>
        <taxon>Edaphochlamys</taxon>
    </lineage>
</organism>
<evidence type="ECO:0000256" key="1">
    <source>
        <dbReference type="ARBA" id="ARBA00004508"/>
    </source>
</evidence>
<name>A0A836BWJ9_9CHLO</name>
<evidence type="ECO:0000256" key="18">
    <source>
        <dbReference type="SAM" id="MobiDB-lite"/>
    </source>
</evidence>
<comment type="catalytic activity">
    <reaction evidence="16">
        <text>phytol + CTP = phytyl phosphate + CDP + H(+)</text>
        <dbReference type="Rhea" id="RHEA:38055"/>
        <dbReference type="ChEBI" id="CHEBI:15378"/>
        <dbReference type="ChEBI" id="CHEBI:17327"/>
        <dbReference type="ChEBI" id="CHEBI:37563"/>
        <dbReference type="ChEBI" id="CHEBI:58069"/>
        <dbReference type="ChEBI" id="CHEBI:75483"/>
        <dbReference type="EC" id="2.7.1.182"/>
    </reaction>
</comment>
<dbReference type="PANTHER" id="PTHR32523:SF8">
    <property type="entry name" value="DOLICHOL KINASE"/>
    <property type="match status" value="1"/>
</dbReference>